<feature type="domain" description="Putative mannosyltransferase YkcA/B-like C-terminal" evidence="10">
    <location>
        <begin position="474"/>
        <end position="569"/>
    </location>
</feature>
<dbReference type="GO" id="GO:0016763">
    <property type="term" value="F:pentosyltransferase activity"/>
    <property type="evidence" value="ECO:0007669"/>
    <property type="project" value="TreeGrafter"/>
</dbReference>
<comment type="subcellular location">
    <subcellularLocation>
        <location evidence="1">Cell membrane</location>
        <topology evidence="1">Multi-pass membrane protein</topology>
    </subcellularLocation>
</comment>
<evidence type="ECO:0000259" key="10">
    <source>
        <dbReference type="Pfam" id="PF24878"/>
    </source>
</evidence>
<dbReference type="GO" id="GO:0010041">
    <property type="term" value="P:response to iron(III) ion"/>
    <property type="evidence" value="ECO:0007669"/>
    <property type="project" value="TreeGrafter"/>
</dbReference>
<dbReference type="GO" id="GO:0009103">
    <property type="term" value="P:lipopolysaccharide biosynthetic process"/>
    <property type="evidence" value="ECO:0007669"/>
    <property type="project" value="UniProtKB-ARBA"/>
</dbReference>
<dbReference type="InterPro" id="IPR050297">
    <property type="entry name" value="LipidA_mod_glycosyltrf_83"/>
</dbReference>
<feature type="transmembrane region" description="Helical" evidence="8">
    <location>
        <begin position="131"/>
        <end position="148"/>
    </location>
</feature>
<evidence type="ECO:0000256" key="5">
    <source>
        <dbReference type="ARBA" id="ARBA00022692"/>
    </source>
</evidence>
<organism evidence="11 12">
    <name type="scientific">Mycolicibacterium senegalense</name>
    <dbReference type="NCBI Taxonomy" id="1796"/>
    <lineage>
        <taxon>Bacteria</taxon>
        <taxon>Bacillati</taxon>
        <taxon>Actinomycetota</taxon>
        <taxon>Actinomycetes</taxon>
        <taxon>Mycobacteriales</taxon>
        <taxon>Mycobacteriaceae</taxon>
        <taxon>Mycolicibacterium</taxon>
    </lineage>
</organism>
<reference evidence="11 12" key="1">
    <citation type="submission" date="2018-06" db="EMBL/GenBank/DDBJ databases">
        <authorList>
            <consortium name="Pathogen Informatics"/>
            <person name="Doyle S."/>
        </authorList>
    </citation>
    <scope>NUCLEOTIDE SEQUENCE [LARGE SCALE GENOMIC DNA]</scope>
    <source>
        <strain evidence="11 12">NCTC4524</strain>
    </source>
</reference>
<feature type="transmembrane region" description="Helical" evidence="8">
    <location>
        <begin position="309"/>
        <end position="328"/>
    </location>
</feature>
<proteinExistence type="predicted"/>
<dbReference type="Pfam" id="PF13231">
    <property type="entry name" value="PMT_2"/>
    <property type="match status" value="1"/>
</dbReference>
<evidence type="ECO:0000256" key="8">
    <source>
        <dbReference type="SAM" id="Phobius"/>
    </source>
</evidence>
<evidence type="ECO:0000313" key="11">
    <source>
        <dbReference type="EMBL" id="STZ53361.1"/>
    </source>
</evidence>
<evidence type="ECO:0000256" key="1">
    <source>
        <dbReference type="ARBA" id="ARBA00004651"/>
    </source>
</evidence>
<evidence type="ECO:0000256" key="4">
    <source>
        <dbReference type="ARBA" id="ARBA00022679"/>
    </source>
</evidence>
<feature type="transmembrane region" description="Helical" evidence="8">
    <location>
        <begin position="362"/>
        <end position="384"/>
    </location>
</feature>
<feature type="transmembrane region" description="Helical" evidence="8">
    <location>
        <begin position="201"/>
        <end position="219"/>
    </location>
</feature>
<feature type="transmembrane region" description="Helical" evidence="8">
    <location>
        <begin position="77"/>
        <end position="98"/>
    </location>
</feature>
<sequence length="590" mass="60830">MALGLLLAGTAVLYLWNLSISGWANAFYSAAAQAGAQNWTAMLFGSSDAGNAITVDKTPAALWVTDLSVRLFGLNSWSVLVPQALMGVGAVALLYAAVRRAAGPWSGLLAGAVLALTPVAALIFRFNNPDALLVLLLVTAAYCVQRGIEKDASRWWFVGAGVAVGFGFLAKMLQAFLVLPAFAATALVAGDSALRRRMGDLIRAGAAMVVSGGWYLALVELWPSSARPYIGGSQNDSIVELALGYNGLGRLTGDETGGLGNLNFDVGPGRLFGSQMGADIAWLLPAALICLAAGIYLTRRAARTDPTRAALILWGGWLLVTAVVFSFMNGIVHPYYTVALAPAIGAVIGIGATLMWRHRADIRAATAMSGTALVTAILAAVLLARDDDPYPWLRAAVAVGGVGAAVLLLAVARLDRPLVRATAALAVAACLAGPAAYSIATAASPHTGAIPSVGPSRGGGFGGMFAAPEPGPALTAALAADSERYRWVAAVVGSSNAAGYQLAARAPVMAVGGFNGTDPAPTLQEFRQLVDDGAVHYFIRSRIMAGGFGGHTPSGSRAATEIAEWVQAHYPPITVDGTTIYDLTARATNT</sequence>
<accession>A0A378SXM7</accession>
<dbReference type="PANTHER" id="PTHR33908">
    <property type="entry name" value="MANNOSYLTRANSFERASE YKCB-RELATED"/>
    <property type="match status" value="1"/>
</dbReference>
<dbReference type="STRING" id="1796.ABW05_25750"/>
<dbReference type="Pfam" id="PF24878">
    <property type="entry name" value="YkcB_C"/>
    <property type="match status" value="1"/>
</dbReference>
<feature type="transmembrane region" description="Helical" evidence="8">
    <location>
        <begin position="418"/>
        <end position="437"/>
    </location>
</feature>
<feature type="transmembrane region" description="Helical" evidence="8">
    <location>
        <begin position="280"/>
        <end position="297"/>
    </location>
</feature>
<gene>
    <name evidence="11" type="ORF">NCTC4524_00975</name>
</gene>
<protein>
    <submittedName>
        <fullName evidence="11">Glycosyl transferase family 39</fullName>
    </submittedName>
</protein>
<dbReference type="EMBL" id="UGQQ01000001">
    <property type="protein sequence ID" value="STZ53361.1"/>
    <property type="molecule type" value="Genomic_DNA"/>
</dbReference>
<feature type="transmembrane region" description="Helical" evidence="8">
    <location>
        <begin position="334"/>
        <end position="355"/>
    </location>
</feature>
<feature type="transmembrane region" description="Helical" evidence="8">
    <location>
        <begin position="105"/>
        <end position="125"/>
    </location>
</feature>
<dbReference type="InterPro" id="IPR056785">
    <property type="entry name" value="YkcA/B-like_C"/>
</dbReference>
<keyword evidence="6 8" id="KW-1133">Transmembrane helix</keyword>
<feature type="domain" description="Glycosyltransferase RgtA/B/C/D-like" evidence="9">
    <location>
        <begin position="56"/>
        <end position="211"/>
    </location>
</feature>
<feature type="transmembrane region" description="Helical" evidence="8">
    <location>
        <begin position="390"/>
        <end position="411"/>
    </location>
</feature>
<evidence type="ECO:0000313" key="12">
    <source>
        <dbReference type="Proteomes" id="UP000254945"/>
    </source>
</evidence>
<evidence type="ECO:0000256" key="3">
    <source>
        <dbReference type="ARBA" id="ARBA00022676"/>
    </source>
</evidence>
<evidence type="ECO:0000256" key="7">
    <source>
        <dbReference type="ARBA" id="ARBA00023136"/>
    </source>
</evidence>
<dbReference type="AlphaFoldDB" id="A0A378SXM7"/>
<evidence type="ECO:0000259" key="9">
    <source>
        <dbReference type="Pfam" id="PF13231"/>
    </source>
</evidence>
<name>A0A378SXM7_9MYCO</name>
<keyword evidence="3" id="KW-0328">Glycosyltransferase</keyword>
<dbReference type="GO" id="GO:0005886">
    <property type="term" value="C:plasma membrane"/>
    <property type="evidence" value="ECO:0007669"/>
    <property type="project" value="UniProtKB-SubCell"/>
</dbReference>
<keyword evidence="2" id="KW-1003">Cell membrane</keyword>
<dbReference type="InterPro" id="IPR038731">
    <property type="entry name" value="RgtA/B/C-like"/>
</dbReference>
<keyword evidence="7 8" id="KW-0472">Membrane</keyword>
<dbReference type="Proteomes" id="UP000254945">
    <property type="component" value="Unassembled WGS sequence"/>
</dbReference>
<evidence type="ECO:0000256" key="2">
    <source>
        <dbReference type="ARBA" id="ARBA00022475"/>
    </source>
</evidence>
<feature type="transmembrane region" description="Helical" evidence="8">
    <location>
        <begin position="155"/>
        <end position="170"/>
    </location>
</feature>
<keyword evidence="5 8" id="KW-0812">Transmembrane</keyword>
<dbReference type="PANTHER" id="PTHR33908:SF3">
    <property type="entry name" value="UNDECAPRENYL PHOSPHATE-ALPHA-4-AMINO-4-DEOXY-L-ARABINOSE ARABINOSYL TRANSFERASE"/>
    <property type="match status" value="1"/>
</dbReference>
<keyword evidence="4 11" id="KW-0808">Transferase</keyword>
<evidence type="ECO:0000256" key="6">
    <source>
        <dbReference type="ARBA" id="ARBA00022989"/>
    </source>
</evidence>